<keyword evidence="2" id="KW-1185">Reference proteome</keyword>
<dbReference type="AlphaFoldDB" id="A0A6L6QCR9"/>
<gene>
    <name evidence="1" type="ORF">GM658_04600</name>
</gene>
<organism evidence="1 2">
    <name type="scientific">Massilia eburnea</name>
    <dbReference type="NCBI Taxonomy" id="1776165"/>
    <lineage>
        <taxon>Bacteria</taxon>
        <taxon>Pseudomonadati</taxon>
        <taxon>Pseudomonadota</taxon>
        <taxon>Betaproteobacteria</taxon>
        <taxon>Burkholderiales</taxon>
        <taxon>Oxalobacteraceae</taxon>
        <taxon>Telluria group</taxon>
        <taxon>Massilia</taxon>
    </lineage>
</organism>
<evidence type="ECO:0008006" key="3">
    <source>
        <dbReference type="Google" id="ProtNLM"/>
    </source>
</evidence>
<evidence type="ECO:0000313" key="2">
    <source>
        <dbReference type="Proteomes" id="UP000472320"/>
    </source>
</evidence>
<proteinExistence type="predicted"/>
<reference evidence="1 2" key="1">
    <citation type="submission" date="2019-11" db="EMBL/GenBank/DDBJ databases">
        <title>Type strains purchased from KCTC, JCM and DSMZ.</title>
        <authorList>
            <person name="Lu H."/>
        </authorList>
    </citation>
    <scope>NUCLEOTIDE SEQUENCE [LARGE SCALE GENOMIC DNA]</scope>
    <source>
        <strain evidence="1 2">JCM 31587</strain>
    </source>
</reference>
<comment type="caution">
    <text evidence="1">The sequence shown here is derived from an EMBL/GenBank/DDBJ whole genome shotgun (WGS) entry which is preliminary data.</text>
</comment>
<dbReference type="Proteomes" id="UP000472320">
    <property type="component" value="Unassembled WGS sequence"/>
</dbReference>
<dbReference type="EMBL" id="WNKX01000003">
    <property type="protein sequence ID" value="MTW09871.1"/>
    <property type="molecule type" value="Genomic_DNA"/>
</dbReference>
<name>A0A6L6QCR9_9BURK</name>
<protein>
    <recommendedName>
        <fullName evidence="3">Acetolactate synthase</fullName>
    </recommendedName>
</protein>
<sequence length="87" mass="9698">MHTEQRTFRLRLDRCSSMDAAEAVLATLRRGGVQLHAMRMAPGVHGMNLDLDVAAEGEDALVLARMRLCNLIGVLKIRVQQRVYAPI</sequence>
<accession>A0A6L6QCR9</accession>
<dbReference type="RefSeq" id="WP_155452835.1">
    <property type="nucleotide sequence ID" value="NZ_WNKX01000003.1"/>
</dbReference>
<evidence type="ECO:0000313" key="1">
    <source>
        <dbReference type="EMBL" id="MTW09871.1"/>
    </source>
</evidence>
<dbReference type="OrthoDB" id="8758041at2"/>